<reference evidence="3" key="1">
    <citation type="submission" date="2016-11" db="UniProtKB">
        <authorList>
            <consortium name="WormBaseParasite"/>
        </authorList>
    </citation>
    <scope>IDENTIFICATION</scope>
</reference>
<dbReference type="AlphaFoldDB" id="A0A1I7Y236"/>
<evidence type="ECO:0000256" key="1">
    <source>
        <dbReference type="SAM" id="SignalP"/>
    </source>
</evidence>
<organism evidence="2 3">
    <name type="scientific">Steinernema glaseri</name>
    <dbReference type="NCBI Taxonomy" id="37863"/>
    <lineage>
        <taxon>Eukaryota</taxon>
        <taxon>Metazoa</taxon>
        <taxon>Ecdysozoa</taxon>
        <taxon>Nematoda</taxon>
        <taxon>Chromadorea</taxon>
        <taxon>Rhabditida</taxon>
        <taxon>Tylenchina</taxon>
        <taxon>Panagrolaimomorpha</taxon>
        <taxon>Strongyloidoidea</taxon>
        <taxon>Steinernematidae</taxon>
        <taxon>Steinernema</taxon>
    </lineage>
</organism>
<keyword evidence="2" id="KW-1185">Reference proteome</keyword>
<feature type="signal peptide" evidence="1">
    <location>
        <begin position="1"/>
        <end position="23"/>
    </location>
</feature>
<protein>
    <submittedName>
        <fullName evidence="3">Chitin-binding type-2 domain-containing protein</fullName>
    </submittedName>
</protein>
<evidence type="ECO:0000313" key="2">
    <source>
        <dbReference type="Proteomes" id="UP000095287"/>
    </source>
</evidence>
<proteinExistence type="predicted"/>
<sequence>MKAVLFCLLLVFGVTFLIPTALASDSEEDRCYWTACYYAGEYNRHGNQCRFGYTHDNIEKCDKNGDWYTYYSQHCCPVH</sequence>
<keyword evidence="1" id="KW-0732">Signal</keyword>
<accession>A0A1I7Y236</accession>
<name>A0A1I7Y236_9BILA</name>
<dbReference type="WBParaSite" id="L893_g11657.t1">
    <property type="protein sequence ID" value="L893_g11657.t1"/>
    <property type="gene ID" value="L893_g11657"/>
</dbReference>
<dbReference type="Proteomes" id="UP000095287">
    <property type="component" value="Unplaced"/>
</dbReference>
<feature type="chain" id="PRO_5009311720" evidence="1">
    <location>
        <begin position="24"/>
        <end position="79"/>
    </location>
</feature>
<evidence type="ECO:0000313" key="3">
    <source>
        <dbReference type="WBParaSite" id="L893_g11657.t1"/>
    </source>
</evidence>